<evidence type="ECO:0000256" key="3">
    <source>
        <dbReference type="ARBA" id="ARBA00022840"/>
    </source>
</evidence>
<evidence type="ECO:0000256" key="1">
    <source>
        <dbReference type="ARBA" id="ARBA00007381"/>
    </source>
</evidence>
<dbReference type="PANTHER" id="PTHR45639">
    <property type="entry name" value="HSC70CB, ISOFORM G-RELATED"/>
    <property type="match status" value="1"/>
</dbReference>
<dbReference type="RefSeq" id="XP_014665007.1">
    <property type="nucleotide sequence ID" value="XM_014809521.1"/>
</dbReference>
<name>A0ABM1DYI6_PRICU</name>
<dbReference type="Proteomes" id="UP000695022">
    <property type="component" value="Unplaced"/>
</dbReference>
<dbReference type="GeneID" id="106807234"/>
<comment type="similarity">
    <text evidence="1">Belongs to the heat shock protein 70 family.</text>
</comment>
<dbReference type="PANTHER" id="PTHR45639:SF4">
    <property type="entry name" value="HSC70CB, ISOFORM G"/>
    <property type="match status" value="1"/>
</dbReference>
<dbReference type="Gene3D" id="3.30.420.40">
    <property type="match status" value="2"/>
</dbReference>
<evidence type="ECO:0000256" key="2">
    <source>
        <dbReference type="ARBA" id="ARBA00022741"/>
    </source>
</evidence>
<dbReference type="SUPFAM" id="SSF100934">
    <property type="entry name" value="Heat shock protein 70kD (HSP70), C-terminal subdomain"/>
    <property type="match status" value="2"/>
</dbReference>
<dbReference type="InterPro" id="IPR043129">
    <property type="entry name" value="ATPase_NBD"/>
</dbReference>
<gene>
    <name evidence="6" type="primary">LOC106807234</name>
</gene>
<dbReference type="InterPro" id="IPR029048">
    <property type="entry name" value="HSP70_C_sf"/>
</dbReference>
<evidence type="ECO:0000256" key="4">
    <source>
        <dbReference type="SAM" id="MobiDB-lite"/>
    </source>
</evidence>
<accession>A0ABM1DYI6</accession>
<dbReference type="Gene3D" id="1.20.1270.10">
    <property type="match status" value="1"/>
</dbReference>
<reference evidence="6" key="1">
    <citation type="submission" date="2025-08" db="UniProtKB">
        <authorList>
            <consortium name="RefSeq"/>
        </authorList>
    </citation>
    <scope>IDENTIFICATION</scope>
</reference>
<dbReference type="SUPFAM" id="SSF53067">
    <property type="entry name" value="Actin-like ATPase domain"/>
    <property type="match status" value="2"/>
</dbReference>
<organism evidence="5 6">
    <name type="scientific">Priapulus caudatus</name>
    <name type="common">Priapulid worm</name>
    <dbReference type="NCBI Taxonomy" id="37621"/>
    <lineage>
        <taxon>Eukaryota</taxon>
        <taxon>Metazoa</taxon>
        <taxon>Ecdysozoa</taxon>
        <taxon>Scalidophora</taxon>
        <taxon>Priapulida</taxon>
        <taxon>Priapulimorpha</taxon>
        <taxon>Priapulimorphida</taxon>
        <taxon>Priapulidae</taxon>
        <taxon>Priapulus</taxon>
    </lineage>
</organism>
<dbReference type="InterPro" id="IPR013126">
    <property type="entry name" value="Hsp_70_fam"/>
</dbReference>
<proteinExistence type="inferred from homology"/>
<evidence type="ECO:0000313" key="6">
    <source>
        <dbReference type="RefSeq" id="XP_014665007.1"/>
    </source>
</evidence>
<keyword evidence="5" id="KW-1185">Reference proteome</keyword>
<dbReference type="Gene3D" id="3.30.30.30">
    <property type="match status" value="1"/>
</dbReference>
<protein>
    <submittedName>
        <fullName evidence="6">97 kDa heat shock protein-like</fullName>
    </submittedName>
</protein>
<keyword evidence="3" id="KW-0067">ATP-binding</keyword>
<dbReference type="Pfam" id="PF00012">
    <property type="entry name" value="HSP70"/>
    <property type="match status" value="2"/>
</dbReference>
<feature type="region of interest" description="Disordered" evidence="4">
    <location>
        <begin position="546"/>
        <end position="611"/>
    </location>
</feature>
<keyword evidence="2" id="KW-0547">Nucleotide-binding</keyword>
<dbReference type="PRINTS" id="PR00301">
    <property type="entry name" value="HEATSHOCK70"/>
</dbReference>
<dbReference type="Gene3D" id="3.90.640.10">
    <property type="entry name" value="Actin, Chain A, domain 4"/>
    <property type="match status" value="1"/>
</dbReference>
<sequence>MSVVGFDCGYQSNYIAVARGGGIETVANDYSQRSTPAVISLNEKNRTMGVAAKQQMVSNLKNTIWGFKKLIGRNFDDPRLQREKDFLPYDIVRQPDGSTGVKVQYLGEEQVFSPQQIMAMMLTKLKDVTESGLKAKVNDCVISVPSFFTDAERRAMLDSSRIAGLNCLKLMNETTATALAYGIYKQDLPTPEEKPRNVVFIDVGHSAMQTCACAFNKGKLKVLAVASDPNLGGRDFTLALTDHFTEDFKKRYRLDARTNKRAIVRLTDECEKLKKLMSANSTDIPMHVECFMNDVDVTAHFSREKFEELVSELLQRAEQTMLNLLNAASKLCGRDLGSLGDLYPGLHAGSGVWTYIACILFYGFYSTDPVSFKFQSQDKQDKDRVDSKNSLEEHVYDMRNKLYEAFEKFVTEELRARLSSLYSETEDWLYDEGEDESKQVYIDRLTALKKLSDPIATRWREMQERPKAFEDLGGALQRYRKALDLYEKKDEKYEHIAAAEMEKVTKCVKEKSDWFNLQMNNQTGRALTDDPVVLASQIRNEQKLLESTCNPILNTPKPKVEPPKDEPKKEEEKSEEKGEQEKPMETGEEEQGGAGPASTDASAGKADMELD</sequence>
<evidence type="ECO:0000313" key="5">
    <source>
        <dbReference type="Proteomes" id="UP000695022"/>
    </source>
</evidence>
<feature type="compositionally biased region" description="Basic and acidic residues" evidence="4">
    <location>
        <begin position="558"/>
        <end position="585"/>
    </location>
</feature>